<evidence type="ECO:0008006" key="8">
    <source>
        <dbReference type="Google" id="ProtNLM"/>
    </source>
</evidence>
<dbReference type="Pfam" id="PF04794">
    <property type="entry name" value="YdjC"/>
    <property type="match status" value="1"/>
</dbReference>
<dbReference type="OrthoDB" id="9774177at2"/>
<keyword evidence="3" id="KW-0378">Hydrolase</keyword>
<dbReference type="GO" id="GO:0016787">
    <property type="term" value="F:hydrolase activity"/>
    <property type="evidence" value="ECO:0007669"/>
    <property type="project" value="UniProtKB-KW"/>
</dbReference>
<organism evidence="6 7">
    <name type="scientific">Algoriphagus halophilus</name>
    <dbReference type="NCBI Taxonomy" id="226505"/>
    <lineage>
        <taxon>Bacteria</taxon>
        <taxon>Pseudomonadati</taxon>
        <taxon>Bacteroidota</taxon>
        <taxon>Cytophagia</taxon>
        <taxon>Cytophagales</taxon>
        <taxon>Cyclobacteriaceae</taxon>
        <taxon>Algoriphagus</taxon>
    </lineage>
</organism>
<keyword evidence="5" id="KW-0119">Carbohydrate metabolism</keyword>
<name>A0A1N6GES6_9BACT</name>
<dbReference type="AlphaFoldDB" id="A0A1N6GES6"/>
<dbReference type="EMBL" id="FSRC01000002">
    <property type="protein sequence ID" value="SIO06001.1"/>
    <property type="molecule type" value="Genomic_DNA"/>
</dbReference>
<keyword evidence="4" id="KW-0460">Magnesium</keyword>
<proteinExistence type="predicted"/>
<gene>
    <name evidence="6" type="ORF">SAMN05444394_3187</name>
</gene>
<dbReference type="InterPro" id="IPR006879">
    <property type="entry name" value="YdjC-like"/>
</dbReference>
<reference evidence="7" key="1">
    <citation type="submission" date="2016-11" db="EMBL/GenBank/DDBJ databases">
        <authorList>
            <person name="Varghese N."/>
            <person name="Submissions S."/>
        </authorList>
    </citation>
    <scope>NUCLEOTIDE SEQUENCE [LARGE SCALE GENOMIC DNA]</scope>
    <source>
        <strain evidence="7">DSM 15292</strain>
    </source>
</reference>
<evidence type="ECO:0000256" key="4">
    <source>
        <dbReference type="ARBA" id="ARBA00022842"/>
    </source>
</evidence>
<protein>
    <recommendedName>
        <fullName evidence="8">YdjC-like protein</fullName>
    </recommendedName>
</protein>
<evidence type="ECO:0000256" key="5">
    <source>
        <dbReference type="ARBA" id="ARBA00023277"/>
    </source>
</evidence>
<evidence type="ECO:0000313" key="7">
    <source>
        <dbReference type="Proteomes" id="UP000185221"/>
    </source>
</evidence>
<evidence type="ECO:0000256" key="3">
    <source>
        <dbReference type="ARBA" id="ARBA00022801"/>
    </source>
</evidence>
<evidence type="ECO:0000256" key="1">
    <source>
        <dbReference type="ARBA" id="ARBA00001946"/>
    </source>
</evidence>
<dbReference type="SUPFAM" id="SSF88713">
    <property type="entry name" value="Glycoside hydrolase/deacetylase"/>
    <property type="match status" value="1"/>
</dbReference>
<dbReference type="GO" id="GO:0046872">
    <property type="term" value="F:metal ion binding"/>
    <property type="evidence" value="ECO:0007669"/>
    <property type="project" value="UniProtKB-KW"/>
</dbReference>
<dbReference type="InterPro" id="IPR011330">
    <property type="entry name" value="Glyco_hydro/deAcase_b/a-brl"/>
</dbReference>
<keyword evidence="7" id="KW-1185">Reference proteome</keyword>
<comment type="cofactor">
    <cofactor evidence="1">
        <name>Mg(2+)</name>
        <dbReference type="ChEBI" id="CHEBI:18420"/>
    </cofactor>
</comment>
<evidence type="ECO:0000256" key="2">
    <source>
        <dbReference type="ARBA" id="ARBA00022723"/>
    </source>
</evidence>
<dbReference type="CDD" id="cd10802">
    <property type="entry name" value="YdjC_TTHB029_like"/>
    <property type="match status" value="1"/>
</dbReference>
<dbReference type="RefSeq" id="WP_084561012.1">
    <property type="nucleotide sequence ID" value="NZ_FSRC01000002.1"/>
</dbReference>
<dbReference type="Proteomes" id="UP000185221">
    <property type="component" value="Unassembled WGS sequence"/>
</dbReference>
<dbReference type="PANTHER" id="PTHR31609:SF1">
    <property type="entry name" value="CARBOHYDRATE DEACETYLASE"/>
    <property type="match status" value="1"/>
</dbReference>
<evidence type="ECO:0000313" key="6">
    <source>
        <dbReference type="EMBL" id="SIO06001.1"/>
    </source>
</evidence>
<dbReference type="PANTHER" id="PTHR31609">
    <property type="entry name" value="YDJC DEACETYLASE FAMILY MEMBER"/>
    <property type="match status" value="1"/>
</dbReference>
<keyword evidence="2" id="KW-0479">Metal-binding</keyword>
<dbReference type="GO" id="GO:0019213">
    <property type="term" value="F:deacetylase activity"/>
    <property type="evidence" value="ECO:0007669"/>
    <property type="project" value="TreeGrafter"/>
</dbReference>
<dbReference type="STRING" id="226505.SAMN05444394_3187"/>
<dbReference type="GO" id="GO:0005975">
    <property type="term" value="P:carbohydrate metabolic process"/>
    <property type="evidence" value="ECO:0007669"/>
    <property type="project" value="InterPro"/>
</dbReference>
<accession>A0A1N6GES6</accession>
<dbReference type="Gene3D" id="3.20.20.370">
    <property type="entry name" value="Glycoside hydrolase/deacetylase"/>
    <property type="match status" value="1"/>
</dbReference>
<sequence length="315" mass="35456">MQFPKLPKQPLFIALLFALPYGAISQTLAEKLGYSKEDKLLIIHGDDVGVAHSQNMATFEALKKGLVTSTSMMVPPAWSAEVEVLAKDIPDADIGIHITLTNEWENFNWPPKAGRSMVPGLSNEQGFMYPDCPPVTKNASPEEVEIEIRAQIKAANQMGIQPTHLDSHMGCIFYGRPEYMKSYLKIAQELKIPAMVNTQMMEGIIKPNQALFEGINLEKIPVINEIIMANPEDYEAGMEEFYTNKLENLKPGVHVLLVHLAFDDEEMNAITAGHTTYHAPWRQEDFNFFTSDQAKKLIQENNIKLITWKEIGKIL</sequence>